<dbReference type="GO" id="GO:0006094">
    <property type="term" value="P:gluconeogenesis"/>
    <property type="evidence" value="ECO:0007669"/>
    <property type="project" value="UniProtKB-UniRule"/>
</dbReference>
<dbReference type="PATRIC" id="fig|556287.8.peg.572"/>
<keyword evidence="2 5" id="KW-0312">Gluconeogenesis</keyword>
<comment type="pathway">
    <text evidence="5 9">Carbohydrate degradation; glycolysis; pyruvate from D-glyceraldehyde 3-phosphate: step 3/5.</text>
</comment>
<dbReference type="GO" id="GO:0006096">
    <property type="term" value="P:glycolytic process"/>
    <property type="evidence" value="ECO:0007669"/>
    <property type="project" value="UniProtKB-UniRule"/>
</dbReference>
<feature type="active site" description="Proton donor/acceptor" evidence="5 6">
    <location>
        <position position="88"/>
    </location>
</feature>
<accession>A0A094ZZM9</accession>
<feature type="binding site" evidence="5 7">
    <location>
        <position position="99"/>
    </location>
    <ligand>
        <name>substrate</name>
    </ligand>
</feature>
<dbReference type="HAMAP" id="MF_01039">
    <property type="entry name" value="PGAM_GpmA"/>
    <property type="match status" value="1"/>
</dbReference>
<evidence type="ECO:0000256" key="4">
    <source>
        <dbReference type="ARBA" id="ARBA00023235"/>
    </source>
</evidence>
<keyword evidence="3 5" id="KW-0324">Glycolysis</keyword>
<feature type="binding site" evidence="5 7">
    <location>
        <begin position="88"/>
        <end position="91"/>
    </location>
    <ligand>
        <name>substrate</name>
    </ligand>
</feature>
<dbReference type="InterPro" id="IPR005952">
    <property type="entry name" value="Phosphogly_mut1"/>
</dbReference>
<evidence type="ECO:0000256" key="2">
    <source>
        <dbReference type="ARBA" id="ARBA00022432"/>
    </source>
</evidence>
<comment type="similarity">
    <text evidence="1 5">Belongs to the phosphoglycerate mutase family. BPG-dependent PGAM subfamily.</text>
</comment>
<evidence type="ECO:0000256" key="3">
    <source>
        <dbReference type="ARBA" id="ARBA00023152"/>
    </source>
</evidence>
<feature type="binding site" evidence="5 7">
    <location>
        <begin position="115"/>
        <end position="116"/>
    </location>
    <ligand>
        <name>substrate</name>
    </ligand>
</feature>
<evidence type="ECO:0000256" key="9">
    <source>
        <dbReference type="RuleBase" id="RU004512"/>
    </source>
</evidence>
<evidence type="ECO:0000256" key="1">
    <source>
        <dbReference type="ARBA" id="ARBA00006717"/>
    </source>
</evidence>
<feature type="binding site" evidence="5 7">
    <location>
        <begin position="22"/>
        <end position="23"/>
    </location>
    <ligand>
        <name>substrate</name>
    </ligand>
</feature>
<comment type="function">
    <text evidence="5 9">Catalyzes the interconversion of 2-phosphoglycerate and 3-phosphoglycerate.</text>
</comment>
<organism evidence="10 11">
    <name type="scientific">Candidatus Liberibacter solanacearum</name>
    <dbReference type="NCBI Taxonomy" id="556287"/>
    <lineage>
        <taxon>Bacteria</taxon>
        <taxon>Pseudomonadati</taxon>
        <taxon>Pseudomonadota</taxon>
        <taxon>Alphaproteobacteria</taxon>
        <taxon>Hyphomicrobiales</taxon>
        <taxon>Rhizobiaceae</taxon>
        <taxon>Liberibacter</taxon>
    </lineage>
</organism>
<dbReference type="PROSITE" id="PS00175">
    <property type="entry name" value="PG_MUTASE"/>
    <property type="match status" value="1"/>
</dbReference>
<comment type="catalytic activity">
    <reaction evidence="5 9">
        <text>(2R)-2-phosphoglycerate = (2R)-3-phosphoglycerate</text>
        <dbReference type="Rhea" id="RHEA:15901"/>
        <dbReference type="ChEBI" id="CHEBI:58272"/>
        <dbReference type="ChEBI" id="CHEBI:58289"/>
        <dbReference type="EC" id="5.4.2.11"/>
    </reaction>
</comment>
<dbReference type="Pfam" id="PF00300">
    <property type="entry name" value="His_Phos_1"/>
    <property type="match status" value="1"/>
</dbReference>
<evidence type="ECO:0000256" key="6">
    <source>
        <dbReference type="PIRSR" id="PIRSR613078-1"/>
    </source>
</evidence>
<dbReference type="PANTHER" id="PTHR11931">
    <property type="entry name" value="PHOSPHOGLYCERATE MUTASE"/>
    <property type="match status" value="1"/>
</dbReference>
<dbReference type="InterPro" id="IPR013078">
    <property type="entry name" value="His_Pase_superF_clade-1"/>
</dbReference>
<evidence type="ECO:0000313" key="11">
    <source>
        <dbReference type="Proteomes" id="UP000033731"/>
    </source>
</evidence>
<dbReference type="GO" id="GO:0004619">
    <property type="term" value="F:phosphoglycerate mutase activity"/>
    <property type="evidence" value="ECO:0007669"/>
    <property type="project" value="UniProtKB-UniRule"/>
</dbReference>
<comment type="caution">
    <text evidence="10">The sequence shown here is derived from an EMBL/GenBank/DDBJ whole genome shotgun (WGS) entry which is preliminary data.</text>
</comment>
<dbReference type="Proteomes" id="UP000033731">
    <property type="component" value="Unassembled WGS sequence"/>
</dbReference>
<dbReference type="EC" id="5.4.2.11" evidence="5 9"/>
<evidence type="ECO:0000256" key="5">
    <source>
        <dbReference type="HAMAP-Rule" id="MF_01039"/>
    </source>
</evidence>
<comment type="subunit">
    <text evidence="5">Homodimer.</text>
</comment>
<dbReference type="Gene3D" id="3.40.50.1240">
    <property type="entry name" value="Phosphoglycerate mutase-like"/>
    <property type="match status" value="1"/>
</dbReference>
<sequence>MKRTLVLVRHGQSEWNVKNLFTGLRNPPLSSLGIDEAVNIGKKFSEQGMVFDVAFSSSLNRAQETCRIILQELNQEHIEPIYNNALNERDYGNISGMNKDDACKKWSAEQVHIWRRSYHIAPPGGESLRDTVARVVPYYVQSILPMVLQNKSVLVAAHGNSLRSLIMVLDRITIDSISDVTIDTGEAIVYQLGADATIVSKNIIHKKHCSSQSHIKK</sequence>
<proteinExistence type="inferred from homology"/>
<reference evidence="10 11" key="1">
    <citation type="journal article" date="2015" name="Phytopathology">
        <title>Genomes of Candidatus Liberibacter solanacearum haplotype A from New Zealand and the USA suggest significant genome plasticity in the species.</title>
        <authorList>
            <person name="Thompson S.M."/>
            <person name="Johnson C.P."/>
            <person name="Lu A.Y."/>
            <person name="Frampton R.A."/>
            <person name="Sullivan K.L."/>
            <person name="Fiers M.W."/>
            <person name="Crowhurst R.N."/>
            <person name="Pitman A.R."/>
            <person name="Scott I."/>
            <person name="Gudmestad N.C."/>
            <person name="Smith G.R."/>
        </authorList>
    </citation>
    <scope>NUCLEOTIDE SEQUENCE [LARGE SCALE GENOMIC DNA]</scope>
    <source>
        <strain evidence="10 11">LsoNZ1</strain>
    </source>
</reference>
<feature type="binding site" evidence="5 7">
    <location>
        <begin position="159"/>
        <end position="160"/>
    </location>
    <ligand>
        <name>substrate</name>
    </ligand>
</feature>
<dbReference type="PIRSF" id="PIRSF000709">
    <property type="entry name" value="6PFK_2-Ptase"/>
    <property type="match status" value="1"/>
</dbReference>
<feature type="binding site" evidence="5 7">
    <location>
        <position position="61"/>
    </location>
    <ligand>
        <name>substrate</name>
    </ligand>
</feature>
<dbReference type="AlphaFoldDB" id="A0A094ZZM9"/>
<evidence type="ECO:0000256" key="7">
    <source>
        <dbReference type="PIRSR" id="PIRSR613078-2"/>
    </source>
</evidence>
<keyword evidence="4 5" id="KW-0413">Isomerase</keyword>
<dbReference type="NCBIfam" id="TIGR01258">
    <property type="entry name" value="pgm_1"/>
    <property type="match status" value="1"/>
</dbReference>
<evidence type="ECO:0000313" key="10">
    <source>
        <dbReference type="EMBL" id="KJZ81863.1"/>
    </source>
</evidence>
<dbReference type="CDD" id="cd07067">
    <property type="entry name" value="HP_PGM_like"/>
    <property type="match status" value="1"/>
</dbReference>
<dbReference type="NCBIfam" id="NF002339">
    <property type="entry name" value="PRK01295.1"/>
    <property type="match status" value="1"/>
</dbReference>
<feature type="active site" description="Tele-phosphohistidine intermediate" evidence="5 6">
    <location>
        <position position="10"/>
    </location>
</feature>
<evidence type="ECO:0000256" key="8">
    <source>
        <dbReference type="PIRSR" id="PIRSR613078-3"/>
    </source>
</evidence>
<dbReference type="UniPathway" id="UPA00109">
    <property type="reaction ID" value="UER00186"/>
</dbReference>
<dbReference type="EMBL" id="JMTK01000002">
    <property type="protein sequence ID" value="KJZ81863.1"/>
    <property type="molecule type" value="Genomic_DNA"/>
</dbReference>
<feature type="binding site" evidence="5 7">
    <location>
        <begin position="9"/>
        <end position="16"/>
    </location>
    <ligand>
        <name>substrate</name>
    </ligand>
</feature>
<dbReference type="InterPro" id="IPR029033">
    <property type="entry name" value="His_PPase_superfam"/>
</dbReference>
<gene>
    <name evidence="5" type="primary">gpmA</name>
    <name evidence="10" type="ORF">DJ66_0591</name>
</gene>
<protein>
    <recommendedName>
        <fullName evidence="5 9">2,3-bisphosphoglycerate-dependent phosphoglycerate mutase</fullName>
        <shortName evidence="5">BPG-dependent PGAM</shortName>
        <shortName evidence="5">PGAM</shortName>
        <shortName evidence="5">Phosphoglyceromutase</shortName>
        <shortName evidence="5">dPGM</shortName>
        <ecNumber evidence="5 9">5.4.2.11</ecNumber>
    </recommendedName>
</protein>
<keyword evidence="11" id="KW-1185">Reference proteome</keyword>
<dbReference type="SMART" id="SM00855">
    <property type="entry name" value="PGAM"/>
    <property type="match status" value="1"/>
</dbReference>
<dbReference type="SUPFAM" id="SSF53254">
    <property type="entry name" value="Phosphoglycerate mutase-like"/>
    <property type="match status" value="1"/>
</dbReference>
<dbReference type="RefSeq" id="WP_034442671.1">
    <property type="nucleotide sequence ID" value="NZ_JMTK01000002.1"/>
</dbReference>
<name>A0A094ZZM9_9HYPH</name>
<dbReference type="InterPro" id="IPR001345">
    <property type="entry name" value="PG/BPGM_mutase_AS"/>
</dbReference>
<feature type="site" description="Transition state stabilizer" evidence="5 8">
    <location>
        <position position="158"/>
    </location>
</feature>